<evidence type="ECO:0000313" key="7">
    <source>
        <dbReference type="Proteomes" id="UP001166052"/>
    </source>
</evidence>
<keyword evidence="4" id="KW-0732">Signal</keyword>
<evidence type="ECO:0000256" key="2">
    <source>
        <dbReference type="ARBA" id="ARBA00022690"/>
    </source>
</evidence>
<keyword evidence="2" id="KW-0646">Protease inhibitor</keyword>
<reference evidence="6" key="1">
    <citation type="journal article" date="2021" name="Cell">
        <title>Tracing the genetic footprints of vertebrate landing in non-teleost ray-finned fishes.</title>
        <authorList>
            <person name="Bi X."/>
            <person name="Wang K."/>
            <person name="Yang L."/>
            <person name="Pan H."/>
            <person name="Jiang H."/>
            <person name="Wei Q."/>
            <person name="Fang M."/>
            <person name="Yu H."/>
            <person name="Zhu C."/>
            <person name="Cai Y."/>
            <person name="He Y."/>
            <person name="Gan X."/>
            <person name="Zeng H."/>
            <person name="Yu D."/>
            <person name="Zhu Y."/>
            <person name="Jiang H."/>
            <person name="Qiu Q."/>
            <person name="Yang H."/>
            <person name="Zhang Y.E."/>
            <person name="Wang W."/>
            <person name="Zhu M."/>
            <person name="He S."/>
            <person name="Zhang G."/>
        </authorList>
    </citation>
    <scope>NUCLEOTIDE SEQUENCE</scope>
    <source>
        <strain evidence="6">Bchr_001</strain>
    </source>
</reference>
<feature type="chain" id="PRO_5046463968" evidence="4">
    <location>
        <begin position="19"/>
        <end position="140"/>
    </location>
</feature>
<dbReference type="SMART" id="SM00043">
    <property type="entry name" value="CY"/>
    <property type="match status" value="1"/>
</dbReference>
<accession>A0ABS2Z6H1</accession>
<dbReference type="InterPro" id="IPR046350">
    <property type="entry name" value="Cystatin_sf"/>
</dbReference>
<evidence type="ECO:0000259" key="5">
    <source>
        <dbReference type="SMART" id="SM00043"/>
    </source>
</evidence>
<dbReference type="SUPFAM" id="SSF54403">
    <property type="entry name" value="Cystatin/monellin"/>
    <property type="match status" value="1"/>
</dbReference>
<evidence type="ECO:0000256" key="3">
    <source>
        <dbReference type="ARBA" id="ARBA00022704"/>
    </source>
</evidence>
<gene>
    <name evidence="6" type="primary">Cyt_2</name>
    <name evidence="6" type="ORF">GTO92_0020816</name>
</gene>
<feature type="non-terminal residue" evidence="6">
    <location>
        <position position="140"/>
    </location>
</feature>
<dbReference type="InterPro" id="IPR000010">
    <property type="entry name" value="Cystatin_dom"/>
</dbReference>
<dbReference type="PANTHER" id="PTHR46186:SF2">
    <property type="entry name" value="CYSTATIN"/>
    <property type="match status" value="1"/>
</dbReference>
<dbReference type="CDD" id="cd00042">
    <property type="entry name" value="CY"/>
    <property type="match status" value="1"/>
</dbReference>
<keyword evidence="7" id="KW-1185">Reference proteome</keyword>
<dbReference type="Pfam" id="PF00031">
    <property type="entry name" value="Cystatin"/>
    <property type="match status" value="1"/>
</dbReference>
<name>A0ABS2Z6H1_POLSE</name>
<feature type="signal peptide" evidence="4">
    <location>
        <begin position="1"/>
        <end position="18"/>
    </location>
</feature>
<comment type="caution">
    <text evidence="6">The sequence shown here is derived from an EMBL/GenBank/DDBJ whole genome shotgun (WGS) entry which is preliminary data.</text>
</comment>
<evidence type="ECO:0000256" key="1">
    <source>
        <dbReference type="ARBA" id="ARBA00009403"/>
    </source>
</evidence>
<comment type="similarity">
    <text evidence="1">Belongs to the cystatin family.</text>
</comment>
<protein>
    <submittedName>
        <fullName evidence="6">CYT protein</fullName>
    </submittedName>
</protein>
<sequence>MNLTTFACLLFLLRAAKTTRTTTSEPLAGGIKSIDPANEGVQEAVNFAISEHNKASDDIFAYKLIKIISAKYQVVSGMIYIIEATIGRTTCEKEDLTALNSINKCPLQKGPRKSKTYTCTFKIWTRAWIQSTQLLLNECS</sequence>
<keyword evidence="3" id="KW-0789">Thiol protease inhibitor</keyword>
<organism evidence="6 7">
    <name type="scientific">Polypterus senegalus</name>
    <name type="common">Senegal bichir</name>
    <dbReference type="NCBI Taxonomy" id="55291"/>
    <lineage>
        <taxon>Eukaryota</taxon>
        <taxon>Metazoa</taxon>
        <taxon>Chordata</taxon>
        <taxon>Craniata</taxon>
        <taxon>Vertebrata</taxon>
        <taxon>Euteleostomi</taxon>
        <taxon>Actinopterygii</taxon>
        <taxon>Polypteriformes</taxon>
        <taxon>Polypteridae</taxon>
        <taxon>Polypterus</taxon>
    </lineage>
</organism>
<dbReference type="PANTHER" id="PTHR46186">
    <property type="entry name" value="CYSTATIN"/>
    <property type="match status" value="1"/>
</dbReference>
<evidence type="ECO:0000313" key="6">
    <source>
        <dbReference type="EMBL" id="MBN3294639.1"/>
    </source>
</evidence>
<evidence type="ECO:0000256" key="4">
    <source>
        <dbReference type="SAM" id="SignalP"/>
    </source>
</evidence>
<feature type="non-terminal residue" evidence="6">
    <location>
        <position position="1"/>
    </location>
</feature>
<feature type="domain" description="Cystatin" evidence="5">
    <location>
        <begin position="26"/>
        <end position="140"/>
    </location>
</feature>
<dbReference type="Proteomes" id="UP001166052">
    <property type="component" value="Unassembled WGS sequence"/>
</dbReference>
<proteinExistence type="inferred from homology"/>
<dbReference type="EMBL" id="JAAWVN010027609">
    <property type="protein sequence ID" value="MBN3294639.1"/>
    <property type="molecule type" value="Genomic_DNA"/>
</dbReference>
<dbReference type="Gene3D" id="3.10.450.10">
    <property type="match status" value="1"/>
</dbReference>